<protein>
    <recommendedName>
        <fullName evidence="1">Bacterial transcriptional activator domain-containing protein</fullName>
    </recommendedName>
</protein>
<dbReference type="Gene3D" id="1.25.40.10">
    <property type="entry name" value="Tetratricopeptide repeat domain"/>
    <property type="match status" value="2"/>
</dbReference>
<name>A0A6V8KDJ5_9ACTN</name>
<organism evidence="2 3">
    <name type="scientific">Phytohabitans houttuyneae</name>
    <dbReference type="NCBI Taxonomy" id="1076126"/>
    <lineage>
        <taxon>Bacteria</taxon>
        <taxon>Bacillati</taxon>
        <taxon>Actinomycetota</taxon>
        <taxon>Actinomycetes</taxon>
        <taxon>Micromonosporales</taxon>
        <taxon>Micromonosporaceae</taxon>
    </lineage>
</organism>
<dbReference type="Pfam" id="PF03704">
    <property type="entry name" value="BTAD"/>
    <property type="match status" value="1"/>
</dbReference>
<sequence>MLAVHLLGRPRVDRGGGPAAYQFRSRKSWALLAYLLLSERPPTRGQLATLLFAGADDPLRALRWSLTEIRRALGDDGTVDGDPVTLVLNGDVLVDAAVLARGAWGEAVELPGLGAELLDGITIRGAEGFETWLLSERRRLAAATEAVLHEAALGWLSRGDPETARGFAVRAAALNPFDENHQALLIRLYRLVGDDARARAQYASFAELLAAEVGTAPGAAVEAALREEPDRGEPVADAVSIEAVVEAGTAAISAGAVPAGMRSVRTAIRLADGAGHARLRVASRLALAEALIHSVGGFDEEGQAILHEADRIASAGGDLAAAAQARAELGYVDFLRARYDRAELWLTDALRTAPDSPSIVAKATTYLGVVESDRASYPRAESLLADAVTLSRAAGEPRRESYALSGLGRISLLRGDLDRARDALTVSIELAQRHHWLAFLPWPQSLLGEVHLLRGDIAAAAEASRQAFARACQIGDPCWEGIATRGLALVAVHAGEPERAFALLTDARARCNRLADPYVWLDAYILDAMCTLGRRYQHPSTEDWIAAMCELASRTDMRELVVRSLLHRAALGDHGATEAAALLAAAIDNPRLRPLLPS</sequence>
<dbReference type="InterPro" id="IPR011990">
    <property type="entry name" value="TPR-like_helical_dom_sf"/>
</dbReference>
<dbReference type="Proteomes" id="UP000482800">
    <property type="component" value="Unassembled WGS sequence"/>
</dbReference>
<dbReference type="InterPro" id="IPR051677">
    <property type="entry name" value="AfsR-DnrI-RedD_regulator"/>
</dbReference>
<dbReference type="AlphaFoldDB" id="A0A6V8KDJ5"/>
<dbReference type="SUPFAM" id="SSF48452">
    <property type="entry name" value="TPR-like"/>
    <property type="match status" value="2"/>
</dbReference>
<accession>A0A6V8KDJ5</accession>
<feature type="domain" description="Bacterial transcriptional activator" evidence="1">
    <location>
        <begin position="94"/>
        <end position="225"/>
    </location>
</feature>
<dbReference type="PANTHER" id="PTHR35807">
    <property type="entry name" value="TRANSCRIPTIONAL REGULATOR REDD-RELATED"/>
    <property type="match status" value="1"/>
</dbReference>
<reference evidence="2 3" key="1">
    <citation type="submission" date="2020-03" db="EMBL/GenBank/DDBJ databases">
        <title>Whole genome shotgun sequence of Phytohabitans houttuyneae NBRC 108639.</title>
        <authorList>
            <person name="Komaki H."/>
            <person name="Tamura T."/>
        </authorList>
    </citation>
    <scope>NUCLEOTIDE SEQUENCE [LARGE SCALE GENOMIC DNA]</scope>
    <source>
        <strain evidence="2 3">NBRC 108639</strain>
    </source>
</reference>
<dbReference type="EMBL" id="BLPF01000003">
    <property type="protein sequence ID" value="GFJ83283.1"/>
    <property type="molecule type" value="Genomic_DNA"/>
</dbReference>
<keyword evidence="3" id="KW-1185">Reference proteome</keyword>
<evidence type="ECO:0000313" key="3">
    <source>
        <dbReference type="Proteomes" id="UP000482800"/>
    </source>
</evidence>
<dbReference type="SMART" id="SM01043">
    <property type="entry name" value="BTAD"/>
    <property type="match status" value="1"/>
</dbReference>
<reference evidence="2 3" key="2">
    <citation type="submission" date="2020-03" db="EMBL/GenBank/DDBJ databases">
        <authorList>
            <person name="Ichikawa N."/>
            <person name="Kimura A."/>
            <person name="Kitahashi Y."/>
            <person name="Uohara A."/>
        </authorList>
    </citation>
    <scope>NUCLEOTIDE SEQUENCE [LARGE SCALE GENOMIC DNA]</scope>
    <source>
        <strain evidence="2 3">NBRC 108639</strain>
    </source>
</reference>
<dbReference type="InterPro" id="IPR005158">
    <property type="entry name" value="BTAD"/>
</dbReference>
<gene>
    <name evidence="2" type="ORF">Phou_074630</name>
</gene>
<dbReference type="RefSeq" id="WP_173065547.1">
    <property type="nucleotide sequence ID" value="NZ_BAABGO010000020.1"/>
</dbReference>
<comment type="caution">
    <text evidence="2">The sequence shown here is derived from an EMBL/GenBank/DDBJ whole genome shotgun (WGS) entry which is preliminary data.</text>
</comment>
<evidence type="ECO:0000259" key="1">
    <source>
        <dbReference type="SMART" id="SM01043"/>
    </source>
</evidence>
<proteinExistence type="predicted"/>
<evidence type="ECO:0000313" key="2">
    <source>
        <dbReference type="EMBL" id="GFJ83283.1"/>
    </source>
</evidence>